<keyword evidence="2" id="KW-0560">Oxidoreductase</keyword>
<dbReference type="RefSeq" id="WP_381521184.1">
    <property type="nucleotide sequence ID" value="NZ_JBHULN010000003.1"/>
</dbReference>
<dbReference type="InterPro" id="IPR036291">
    <property type="entry name" value="NAD(P)-bd_dom_sf"/>
</dbReference>
<reference evidence="5" key="1">
    <citation type="journal article" date="2019" name="Int. J. Syst. Evol. Microbiol.">
        <title>The Global Catalogue of Microorganisms (GCM) 10K type strain sequencing project: providing services to taxonomists for standard genome sequencing and annotation.</title>
        <authorList>
            <consortium name="The Broad Institute Genomics Platform"/>
            <consortium name="The Broad Institute Genome Sequencing Center for Infectious Disease"/>
            <person name="Wu L."/>
            <person name="Ma J."/>
        </authorList>
    </citation>
    <scope>NUCLEOTIDE SEQUENCE [LARGE SCALE GENOMIC DNA]</scope>
    <source>
        <strain evidence="5">KCTC 42805</strain>
    </source>
</reference>
<dbReference type="PANTHER" id="PTHR43976">
    <property type="entry name" value="SHORT CHAIN DEHYDROGENASE"/>
    <property type="match status" value="1"/>
</dbReference>
<dbReference type="Proteomes" id="UP001597469">
    <property type="component" value="Unassembled WGS sequence"/>
</dbReference>
<dbReference type="SUPFAM" id="SSF51735">
    <property type="entry name" value="NAD(P)-binding Rossmann-fold domains"/>
    <property type="match status" value="1"/>
</dbReference>
<dbReference type="InterPro" id="IPR051911">
    <property type="entry name" value="SDR_oxidoreductase"/>
</dbReference>
<evidence type="ECO:0000256" key="1">
    <source>
        <dbReference type="ARBA" id="ARBA00006484"/>
    </source>
</evidence>
<dbReference type="InterPro" id="IPR002347">
    <property type="entry name" value="SDR_fam"/>
</dbReference>
<organism evidence="4 5">
    <name type="scientific">Spirosoma soli</name>
    <dbReference type="NCBI Taxonomy" id="1770529"/>
    <lineage>
        <taxon>Bacteria</taxon>
        <taxon>Pseudomonadati</taxon>
        <taxon>Bacteroidota</taxon>
        <taxon>Cytophagia</taxon>
        <taxon>Cytophagales</taxon>
        <taxon>Cytophagaceae</taxon>
        <taxon>Spirosoma</taxon>
    </lineage>
</organism>
<dbReference type="PANTHER" id="PTHR43976:SF16">
    <property type="entry name" value="SHORT-CHAIN DEHYDROGENASE_REDUCTASE FAMILY PROTEIN"/>
    <property type="match status" value="1"/>
</dbReference>
<protein>
    <submittedName>
        <fullName evidence="4">Oxidoreductase</fullName>
    </submittedName>
</protein>
<evidence type="ECO:0000313" key="4">
    <source>
        <dbReference type="EMBL" id="MFD2570478.1"/>
    </source>
</evidence>
<comment type="caution">
    <text evidence="4">The sequence shown here is derived from an EMBL/GenBank/DDBJ whole genome shotgun (WGS) entry which is preliminary data.</text>
</comment>
<proteinExistence type="inferred from homology"/>
<keyword evidence="5" id="KW-1185">Reference proteome</keyword>
<comment type="similarity">
    <text evidence="1 3">Belongs to the short-chain dehydrogenases/reductases (SDR) family.</text>
</comment>
<evidence type="ECO:0000313" key="5">
    <source>
        <dbReference type="Proteomes" id="UP001597469"/>
    </source>
</evidence>
<dbReference type="Pfam" id="PF00106">
    <property type="entry name" value="adh_short"/>
    <property type="match status" value="1"/>
</dbReference>
<accession>A0ABW5M2U4</accession>
<sequence>MEKKTVLITGASSGIGKATAILLHEKGYQVFATARQTAKMNDLEQMGIRVIAMDVTDEESMTSAIQRIRNEVSTLDALVNNAGYGSYGAVEDVSMTEARYQFEVNVFGLARLIQLMLPTMRAQHSGRIINVSSIGGRIGEPHGAWYHATKFAVEGFSDSLRMELKQFGIDVVVIQPGAIKTEWNQIARENLLKVSGGTAYKDLVEKHARMLKTADDRGSEPIVIAQAIAEAIQARKPKTRYAVGSGATIVLTARKLLSDRAFDRLMLSQMK</sequence>
<dbReference type="CDD" id="cd05374">
    <property type="entry name" value="17beta-HSD-like_SDR_c"/>
    <property type="match status" value="1"/>
</dbReference>
<dbReference type="PRINTS" id="PR00080">
    <property type="entry name" value="SDRFAMILY"/>
</dbReference>
<dbReference type="NCBIfam" id="NF004826">
    <property type="entry name" value="PRK06182.1"/>
    <property type="match status" value="1"/>
</dbReference>
<evidence type="ECO:0000256" key="3">
    <source>
        <dbReference type="RuleBase" id="RU000363"/>
    </source>
</evidence>
<dbReference type="PRINTS" id="PR00081">
    <property type="entry name" value="GDHRDH"/>
</dbReference>
<dbReference type="Gene3D" id="3.40.50.720">
    <property type="entry name" value="NAD(P)-binding Rossmann-like Domain"/>
    <property type="match status" value="1"/>
</dbReference>
<name>A0ABW5M2U4_9BACT</name>
<evidence type="ECO:0000256" key="2">
    <source>
        <dbReference type="ARBA" id="ARBA00023002"/>
    </source>
</evidence>
<dbReference type="EMBL" id="JBHULN010000003">
    <property type="protein sequence ID" value="MFD2570478.1"/>
    <property type="molecule type" value="Genomic_DNA"/>
</dbReference>
<gene>
    <name evidence="4" type="ORF">ACFSUS_07525</name>
</gene>